<reference evidence="3" key="1">
    <citation type="journal article" date="2013" name="Nature">
        <title>The genomes of four tapeworm species reveal adaptations to parasitism.</title>
        <authorList>
            <person name="Tsai I.J."/>
            <person name="Zarowiecki M."/>
            <person name="Holroyd N."/>
            <person name="Garciarrubio A."/>
            <person name="Sanchez-Flores A."/>
            <person name="Brooks K.L."/>
            <person name="Tracey A."/>
            <person name="Bobes R.J."/>
            <person name="Fragoso G."/>
            <person name="Sciutto E."/>
            <person name="Aslett M."/>
            <person name="Beasley H."/>
            <person name="Bennett H.M."/>
            <person name="Cai J."/>
            <person name="Camicia F."/>
            <person name="Clark R."/>
            <person name="Cucher M."/>
            <person name="De Silva N."/>
            <person name="Day T.A."/>
            <person name="Deplazes P."/>
            <person name="Estrada K."/>
            <person name="Fernandez C."/>
            <person name="Holland P.W."/>
            <person name="Hou J."/>
            <person name="Hu S."/>
            <person name="Huckvale T."/>
            <person name="Hung S.S."/>
            <person name="Kamenetzky L."/>
            <person name="Keane J.A."/>
            <person name="Kiss F."/>
            <person name="Koziol U."/>
            <person name="Lambert O."/>
            <person name="Liu K."/>
            <person name="Luo X."/>
            <person name="Luo Y."/>
            <person name="Macchiaroli N."/>
            <person name="Nichol S."/>
            <person name="Paps J."/>
            <person name="Parkinson J."/>
            <person name="Pouchkina-Stantcheva N."/>
            <person name="Riddiford N."/>
            <person name="Rosenzvit M."/>
            <person name="Salinas G."/>
            <person name="Wasmuth J.D."/>
            <person name="Zamanian M."/>
            <person name="Zheng Y."/>
            <person name="Cai X."/>
            <person name="Soberon X."/>
            <person name="Olson P.D."/>
            <person name="Laclette J.P."/>
            <person name="Brehm K."/>
            <person name="Berriman M."/>
            <person name="Garciarrubio A."/>
            <person name="Bobes R.J."/>
            <person name="Fragoso G."/>
            <person name="Sanchez-Flores A."/>
            <person name="Estrada K."/>
            <person name="Cevallos M.A."/>
            <person name="Morett E."/>
            <person name="Gonzalez V."/>
            <person name="Portillo T."/>
            <person name="Ochoa-Leyva A."/>
            <person name="Jose M.V."/>
            <person name="Sciutto E."/>
            <person name="Landa A."/>
            <person name="Jimenez L."/>
            <person name="Valdes V."/>
            <person name="Carrero J.C."/>
            <person name="Larralde C."/>
            <person name="Morales-Montor J."/>
            <person name="Limon-Lason J."/>
            <person name="Soberon X."/>
            <person name="Laclette J.P."/>
        </authorList>
    </citation>
    <scope>NUCLEOTIDE SEQUENCE [LARGE SCALE GENOMIC DNA]</scope>
</reference>
<name>A0A087W0P9_ECHMU</name>
<keyword evidence="4" id="KW-1185">Reference proteome</keyword>
<dbReference type="AlphaFoldDB" id="A0A087W0P9"/>
<dbReference type="OMA" id="DITCRAR"/>
<dbReference type="SUPFAM" id="SSF47459">
    <property type="entry name" value="HLH, helix-loop-helix DNA-binding domain"/>
    <property type="match status" value="1"/>
</dbReference>
<feature type="compositionally biased region" description="Polar residues" evidence="1">
    <location>
        <begin position="233"/>
        <end position="255"/>
    </location>
</feature>
<evidence type="ECO:0000313" key="4">
    <source>
        <dbReference type="Proteomes" id="UP000017246"/>
    </source>
</evidence>
<feature type="region of interest" description="Disordered" evidence="1">
    <location>
        <begin position="224"/>
        <end position="255"/>
    </location>
</feature>
<evidence type="ECO:0000256" key="1">
    <source>
        <dbReference type="SAM" id="MobiDB-lite"/>
    </source>
</evidence>
<dbReference type="EMBL" id="LN902844">
    <property type="protein sequence ID" value="CDI98094.1"/>
    <property type="molecule type" value="Genomic_DNA"/>
</dbReference>
<organism evidence="3 4">
    <name type="scientific">Echinococcus multilocularis</name>
    <name type="common">Fox tapeworm</name>
    <dbReference type="NCBI Taxonomy" id="6211"/>
    <lineage>
        <taxon>Eukaryota</taxon>
        <taxon>Metazoa</taxon>
        <taxon>Spiralia</taxon>
        <taxon>Lophotrochozoa</taxon>
        <taxon>Platyhelminthes</taxon>
        <taxon>Cestoda</taxon>
        <taxon>Eucestoda</taxon>
        <taxon>Cyclophyllidea</taxon>
        <taxon>Taeniidae</taxon>
        <taxon>Echinococcus</taxon>
    </lineage>
</organism>
<gene>
    <name evidence="3" type="ORF">EmuJ_000192100</name>
</gene>
<sequence>MTEVGLEVRSDVVINWYFENEEVEAEVEEAILVGSNRHGDITCRARSEALASIPNFTVKEMFVHSPKPRESASRRRYHSHINSQQAIELRRVKKQKAERARRARISDKIVELHGLALSMVGQEAESSVRMEKAEMLNFCCEVLSGLRKLLEENPKVKARLQASHSGGSATTTAVCHGFVSFLISDSISDSASTSASASASASAFTATTTTTSVSTSRITSCDSGVHELPASPSPSLVQPSSIDYNSMNPANSSAQAKGSKEIWRPYLNCL</sequence>
<feature type="domain" description="BHLH" evidence="2">
    <location>
        <begin position="89"/>
        <end position="146"/>
    </location>
</feature>
<evidence type="ECO:0000259" key="2">
    <source>
        <dbReference type="PROSITE" id="PS50888"/>
    </source>
</evidence>
<reference evidence="3" key="2">
    <citation type="submission" date="2015-11" db="EMBL/GenBank/DDBJ databases">
        <authorList>
            <person name="Zhang Y."/>
            <person name="Guo Z."/>
        </authorList>
    </citation>
    <scope>NUCLEOTIDE SEQUENCE</scope>
</reference>
<dbReference type="OrthoDB" id="6264573at2759"/>
<dbReference type="Pfam" id="PF00010">
    <property type="entry name" value="HLH"/>
    <property type="match status" value="1"/>
</dbReference>
<dbReference type="Proteomes" id="UP000017246">
    <property type="component" value="Unassembled WGS sequence"/>
</dbReference>
<dbReference type="InterPro" id="IPR011598">
    <property type="entry name" value="bHLH_dom"/>
</dbReference>
<dbReference type="Gene3D" id="4.10.280.10">
    <property type="entry name" value="Helix-loop-helix DNA-binding domain"/>
    <property type="match status" value="1"/>
</dbReference>
<dbReference type="InterPro" id="IPR036638">
    <property type="entry name" value="HLH_DNA-bd_sf"/>
</dbReference>
<dbReference type="PROSITE" id="PS50888">
    <property type="entry name" value="BHLH"/>
    <property type="match status" value="1"/>
</dbReference>
<protein>
    <submittedName>
        <fullName evidence="3">Basic helix loop helix dimerisation region bHLH</fullName>
    </submittedName>
</protein>
<dbReference type="GO" id="GO:0046983">
    <property type="term" value="F:protein dimerization activity"/>
    <property type="evidence" value="ECO:0007669"/>
    <property type="project" value="InterPro"/>
</dbReference>
<accession>A0A087W0P9</accession>
<proteinExistence type="predicted"/>
<evidence type="ECO:0000313" key="3">
    <source>
        <dbReference type="EMBL" id="CDI98094.1"/>
    </source>
</evidence>